<dbReference type="Pfam" id="PF05193">
    <property type="entry name" value="Peptidase_M16_C"/>
    <property type="match status" value="1"/>
</dbReference>
<feature type="domain" description="Peptidase M16 C-terminal" evidence="3">
    <location>
        <begin position="199"/>
        <end position="377"/>
    </location>
</feature>
<evidence type="ECO:0000313" key="4">
    <source>
        <dbReference type="EMBL" id="HIR62934.1"/>
    </source>
</evidence>
<dbReference type="InterPro" id="IPR007863">
    <property type="entry name" value="Peptidase_M16_C"/>
</dbReference>
<protein>
    <submittedName>
        <fullName evidence="4">Insulinase family protein</fullName>
    </submittedName>
</protein>
<dbReference type="PANTHER" id="PTHR11851">
    <property type="entry name" value="METALLOPROTEASE"/>
    <property type="match status" value="1"/>
</dbReference>
<dbReference type="InterPro" id="IPR050361">
    <property type="entry name" value="MPP/UQCRC_Complex"/>
</dbReference>
<dbReference type="SUPFAM" id="SSF63411">
    <property type="entry name" value="LuxS/MPP-like metallohydrolase"/>
    <property type="match status" value="2"/>
</dbReference>
<dbReference type="GO" id="GO:0046872">
    <property type="term" value="F:metal ion binding"/>
    <property type="evidence" value="ECO:0007669"/>
    <property type="project" value="InterPro"/>
</dbReference>
<feature type="signal peptide" evidence="1">
    <location>
        <begin position="1"/>
        <end position="21"/>
    </location>
</feature>
<keyword evidence="1" id="KW-0732">Signal</keyword>
<organism evidence="4 5">
    <name type="scientific">Candidatus Coprenecus avistercoris</name>
    <dbReference type="NCBI Taxonomy" id="2840730"/>
    <lineage>
        <taxon>Bacteria</taxon>
        <taxon>Pseudomonadati</taxon>
        <taxon>Bacteroidota</taxon>
        <taxon>Bacteroidia</taxon>
        <taxon>Bacteroidales</taxon>
        <taxon>Rikenellaceae</taxon>
        <taxon>Rikenellaceae incertae sedis</taxon>
        <taxon>Candidatus Coprenecus</taxon>
    </lineage>
</organism>
<dbReference type="PANTHER" id="PTHR11851:SF224">
    <property type="entry name" value="PROCESSING PROTEASE"/>
    <property type="match status" value="1"/>
</dbReference>
<gene>
    <name evidence="4" type="ORF">IAC94_05375</name>
</gene>
<dbReference type="Pfam" id="PF00675">
    <property type="entry name" value="Peptidase_M16"/>
    <property type="match status" value="1"/>
</dbReference>
<reference evidence="4" key="2">
    <citation type="journal article" date="2021" name="PeerJ">
        <title>Extensive microbial diversity within the chicken gut microbiome revealed by metagenomics and culture.</title>
        <authorList>
            <person name="Gilroy R."/>
            <person name="Ravi A."/>
            <person name="Getino M."/>
            <person name="Pursley I."/>
            <person name="Horton D.L."/>
            <person name="Alikhan N.F."/>
            <person name="Baker D."/>
            <person name="Gharbi K."/>
            <person name="Hall N."/>
            <person name="Watson M."/>
            <person name="Adriaenssens E.M."/>
            <person name="Foster-Nyarko E."/>
            <person name="Jarju S."/>
            <person name="Secka A."/>
            <person name="Antonio M."/>
            <person name="Oren A."/>
            <person name="Chaudhuri R.R."/>
            <person name="La Ragione R."/>
            <person name="Hildebrand F."/>
            <person name="Pallen M.J."/>
        </authorList>
    </citation>
    <scope>NUCLEOTIDE SEQUENCE</scope>
    <source>
        <strain evidence="4">ChiHjej13B12-12457</strain>
    </source>
</reference>
<name>A0A9D1J798_9BACT</name>
<feature type="chain" id="PRO_5038657684" evidence="1">
    <location>
        <begin position="22"/>
        <end position="686"/>
    </location>
</feature>
<dbReference type="InterPro" id="IPR011765">
    <property type="entry name" value="Pept_M16_N"/>
</dbReference>
<evidence type="ECO:0000313" key="5">
    <source>
        <dbReference type="Proteomes" id="UP000886744"/>
    </source>
</evidence>
<sequence>MKKILSLTIAAALLSLFQLSAQIDRSKAPEAGPAPVVEFGDFEKFTLDNGLRVILVEDHDRPLVSVAINFIVDPYMQGDKTGESEFFGELWSKGTASRTAEQINNEVDFLGASFRTSSSSIGFTTLTKYTDKMMEILSDVLYNPTFPQEEMDKMQDQYLGLLQMSQSQPSSIISNIQTATVYPEGHSYSDIMTEATVKNITVDDCRAYYDKYIIPNSAIMIITGDMKLKEAKALCSKYLASWEAGEVITFDDPAVNRPEGIEVVFSPKDGAVQSTIRMMAPITLTRDSEDLMALQIANGIYGGGGFDAKLFRNLRETHGWTYGAYSSVRPDEVSATFYAFGDVNANATDSSFVQMRQELQNMMDGDYTEDDLKKFKTMYAGDFSRSLESSDQIASYAYNIERYGLPADYYATYLQRLDALTLDDIRAVVAKYFDPDNMYWFCVGDPSVIPALAAYDSDGVVVELDFEGKPIERKAVAEGVTVESVLNSYLEAIGGRALVEGIKDMTEEVEMSVMGMSMTTTTKRIIDQKCFSVAQTMNGNPVSNIVLRDGKIKVSAGGMEQEITDPAQVEAMSDIYPFPEILGAEQGYVFTLEGIESVEGSDAYKVKQEKGGMVNYNFYDVATGLKVKSIASAQGQTQEVVFGDYQKTAYGIIYPMVQKVSLPQVGVVEAKVTDVTVNSGLTPDQL</sequence>
<dbReference type="AlphaFoldDB" id="A0A9D1J798"/>
<dbReference type="Proteomes" id="UP000886744">
    <property type="component" value="Unassembled WGS sequence"/>
</dbReference>
<comment type="caution">
    <text evidence="4">The sequence shown here is derived from an EMBL/GenBank/DDBJ whole genome shotgun (WGS) entry which is preliminary data.</text>
</comment>
<evidence type="ECO:0000256" key="1">
    <source>
        <dbReference type="SAM" id="SignalP"/>
    </source>
</evidence>
<accession>A0A9D1J798</accession>
<reference evidence="4" key="1">
    <citation type="submission" date="2020-10" db="EMBL/GenBank/DDBJ databases">
        <authorList>
            <person name="Gilroy R."/>
        </authorList>
    </citation>
    <scope>NUCLEOTIDE SEQUENCE</scope>
    <source>
        <strain evidence="4">ChiHjej13B12-12457</strain>
    </source>
</reference>
<feature type="domain" description="Peptidase M16 N-terminal" evidence="2">
    <location>
        <begin position="79"/>
        <end position="182"/>
    </location>
</feature>
<evidence type="ECO:0000259" key="2">
    <source>
        <dbReference type="Pfam" id="PF00675"/>
    </source>
</evidence>
<dbReference type="InterPro" id="IPR011249">
    <property type="entry name" value="Metalloenz_LuxS/M16"/>
</dbReference>
<evidence type="ECO:0000259" key="3">
    <source>
        <dbReference type="Pfam" id="PF05193"/>
    </source>
</evidence>
<dbReference type="Gene3D" id="3.30.830.10">
    <property type="entry name" value="Metalloenzyme, LuxS/M16 peptidase-like"/>
    <property type="match status" value="2"/>
</dbReference>
<proteinExistence type="predicted"/>
<dbReference type="EMBL" id="DVHI01000069">
    <property type="protein sequence ID" value="HIR62934.1"/>
    <property type="molecule type" value="Genomic_DNA"/>
</dbReference>